<gene>
    <name evidence="8" type="ORF">EW093_10550</name>
</gene>
<dbReference type="KEGG" id="sper:EW093_10550"/>
<organism evidence="8 9">
    <name type="scientific">Thiospirochaeta perfilievii</name>
    <dbReference type="NCBI Taxonomy" id="252967"/>
    <lineage>
        <taxon>Bacteria</taxon>
        <taxon>Pseudomonadati</taxon>
        <taxon>Spirochaetota</taxon>
        <taxon>Spirochaetia</taxon>
        <taxon>Spirochaetales</taxon>
        <taxon>Spirochaetaceae</taxon>
        <taxon>Thiospirochaeta</taxon>
    </lineage>
</organism>
<evidence type="ECO:0000256" key="6">
    <source>
        <dbReference type="SAM" id="Phobius"/>
    </source>
</evidence>
<dbReference type="GO" id="GO:0005886">
    <property type="term" value="C:plasma membrane"/>
    <property type="evidence" value="ECO:0007669"/>
    <property type="project" value="UniProtKB-SubCell"/>
</dbReference>
<dbReference type="OrthoDB" id="9768837at2"/>
<proteinExistence type="predicted"/>
<evidence type="ECO:0000313" key="8">
    <source>
        <dbReference type="EMBL" id="QEN05132.1"/>
    </source>
</evidence>
<keyword evidence="4 6" id="KW-1133">Transmembrane helix</keyword>
<dbReference type="Proteomes" id="UP000323824">
    <property type="component" value="Chromosome"/>
</dbReference>
<dbReference type="AlphaFoldDB" id="A0A5C1QFZ3"/>
<keyword evidence="9" id="KW-1185">Reference proteome</keyword>
<reference evidence="8 9" key="2">
    <citation type="submission" date="2019-09" db="EMBL/GenBank/DDBJ databases">
        <title>Complete Genome Sequence and Methylome Analysis of free living Spirochaetas.</title>
        <authorList>
            <person name="Leshcheva N."/>
            <person name="Mikheeva N."/>
        </authorList>
    </citation>
    <scope>NUCLEOTIDE SEQUENCE [LARGE SCALE GENOMIC DNA]</scope>
    <source>
        <strain evidence="8 9">P</strain>
    </source>
</reference>
<feature type="domain" description="ABC-2 type transporter transmembrane" evidence="7">
    <location>
        <begin position="19"/>
        <end position="383"/>
    </location>
</feature>
<evidence type="ECO:0000259" key="7">
    <source>
        <dbReference type="Pfam" id="PF12698"/>
    </source>
</evidence>
<evidence type="ECO:0000256" key="4">
    <source>
        <dbReference type="ARBA" id="ARBA00022989"/>
    </source>
</evidence>
<evidence type="ECO:0000256" key="5">
    <source>
        <dbReference type="ARBA" id="ARBA00023136"/>
    </source>
</evidence>
<dbReference type="RefSeq" id="WP_149568373.1">
    <property type="nucleotide sequence ID" value="NZ_CP035807.1"/>
</dbReference>
<protein>
    <submittedName>
        <fullName evidence="8">ABC transporter permease</fullName>
    </submittedName>
</protein>
<feature type="transmembrane region" description="Helical" evidence="6">
    <location>
        <begin position="363"/>
        <end position="384"/>
    </location>
</feature>
<sequence length="410" mass="45764">MKKLYIIFKHEFREITKGKMFIIMTFLGPILFGAITVIPSYIAIKSSEPESNAVIAIQSMEDETILNRIESDLLDKDLKVIRVSSEREGMNLVINEVVKGFVILPKNLITTKSLTYYSSTGTDFQYSNEIKDVINDYLYKLKLEKLDISEKDSKWLLDEIRILSKKVSDNGDVDDSSYESVLIVGMVISILIMMTSLIYGLSVARSILGERTNKTIEILLSSVKPFIILLGKVLGAGLAGLLQFFVWMLMATMVGKFVIPMMDLGINITIFTPINLFFIFLYFILGFFFYLFIYAAIGANVENEQNLGQVQIPLQLVLMTPMIISGGIISNPNGLLARVLSYIPFTSSSVMSVRLLIDSPGNMNIVISIAILLTSLILVLLGSAKLFKIGILTRGVKSNFIQILKRLITG</sequence>
<name>A0A5C1QFZ3_9SPIO</name>
<dbReference type="PANTHER" id="PTHR30294">
    <property type="entry name" value="MEMBRANE COMPONENT OF ABC TRANSPORTER YHHJ-RELATED"/>
    <property type="match status" value="1"/>
</dbReference>
<dbReference type="GO" id="GO:0140359">
    <property type="term" value="F:ABC-type transporter activity"/>
    <property type="evidence" value="ECO:0007669"/>
    <property type="project" value="InterPro"/>
</dbReference>
<evidence type="ECO:0000313" key="9">
    <source>
        <dbReference type="Proteomes" id="UP000323824"/>
    </source>
</evidence>
<dbReference type="Pfam" id="PF12698">
    <property type="entry name" value="ABC2_membrane_3"/>
    <property type="match status" value="1"/>
</dbReference>
<dbReference type="InterPro" id="IPR013525">
    <property type="entry name" value="ABC2_TM"/>
</dbReference>
<feature type="transmembrane region" description="Helical" evidence="6">
    <location>
        <begin position="216"/>
        <end position="238"/>
    </location>
</feature>
<comment type="subcellular location">
    <subcellularLocation>
        <location evidence="1">Cell membrane</location>
        <topology evidence="1">Multi-pass membrane protein</topology>
    </subcellularLocation>
</comment>
<evidence type="ECO:0000256" key="3">
    <source>
        <dbReference type="ARBA" id="ARBA00022692"/>
    </source>
</evidence>
<accession>A0A5C1QFZ3</accession>
<feature type="transmembrane region" description="Helical" evidence="6">
    <location>
        <begin position="21"/>
        <end position="44"/>
    </location>
</feature>
<feature type="transmembrane region" description="Helical" evidence="6">
    <location>
        <begin position="312"/>
        <end position="329"/>
    </location>
</feature>
<feature type="transmembrane region" description="Helical" evidence="6">
    <location>
        <begin position="181"/>
        <end position="204"/>
    </location>
</feature>
<evidence type="ECO:0000256" key="2">
    <source>
        <dbReference type="ARBA" id="ARBA00022475"/>
    </source>
</evidence>
<keyword evidence="3 6" id="KW-0812">Transmembrane</keyword>
<keyword evidence="5 6" id="KW-0472">Membrane</keyword>
<dbReference type="EMBL" id="CP035807">
    <property type="protein sequence ID" value="QEN05132.1"/>
    <property type="molecule type" value="Genomic_DNA"/>
</dbReference>
<reference evidence="8 9" key="1">
    <citation type="submission" date="2019-02" db="EMBL/GenBank/DDBJ databases">
        <authorList>
            <person name="Fomenkov A."/>
            <person name="Dubinina G."/>
            <person name="Grabovich M."/>
            <person name="Vincze T."/>
            <person name="Roberts R.J."/>
        </authorList>
    </citation>
    <scope>NUCLEOTIDE SEQUENCE [LARGE SCALE GENOMIC DNA]</scope>
    <source>
        <strain evidence="8 9">P</strain>
    </source>
</reference>
<dbReference type="PANTHER" id="PTHR30294:SF29">
    <property type="entry name" value="MULTIDRUG ABC TRANSPORTER PERMEASE YBHS-RELATED"/>
    <property type="match status" value="1"/>
</dbReference>
<evidence type="ECO:0000256" key="1">
    <source>
        <dbReference type="ARBA" id="ARBA00004651"/>
    </source>
</evidence>
<keyword evidence="2" id="KW-1003">Cell membrane</keyword>
<dbReference type="InterPro" id="IPR051449">
    <property type="entry name" value="ABC-2_transporter_component"/>
</dbReference>
<feature type="transmembrane region" description="Helical" evidence="6">
    <location>
        <begin position="274"/>
        <end position="297"/>
    </location>
</feature>